<dbReference type="SMART" id="SM00018">
    <property type="entry name" value="PD"/>
    <property type="match status" value="1"/>
</dbReference>
<dbReference type="GO" id="GO:0007339">
    <property type="term" value="P:binding of sperm to zona pellucida"/>
    <property type="evidence" value="ECO:0007669"/>
    <property type="project" value="TreeGrafter"/>
</dbReference>
<dbReference type="Pfam" id="PF23344">
    <property type="entry name" value="ZP-N"/>
    <property type="match status" value="1"/>
</dbReference>
<evidence type="ECO:0000256" key="5">
    <source>
        <dbReference type="ARBA" id="ARBA00022685"/>
    </source>
</evidence>
<evidence type="ECO:0000256" key="1">
    <source>
        <dbReference type="ARBA" id="ARBA00004251"/>
    </source>
</evidence>
<evidence type="ECO:0000256" key="9">
    <source>
        <dbReference type="ARBA" id="ARBA00023157"/>
    </source>
</evidence>
<feature type="compositionally biased region" description="Pro residues" evidence="18">
    <location>
        <begin position="62"/>
        <end position="72"/>
    </location>
</feature>
<dbReference type="GO" id="GO:0032190">
    <property type="term" value="F:acrosin binding"/>
    <property type="evidence" value="ECO:0007669"/>
    <property type="project" value="TreeGrafter"/>
</dbReference>
<evidence type="ECO:0000256" key="13">
    <source>
        <dbReference type="ARBA" id="ARBA00037545"/>
    </source>
</evidence>
<comment type="function">
    <text evidence="13">Component of the zona pellucida, an extracellular matrix surrounding oocytes which mediates sperm binding, induction of the acrosome reaction and prevents post-fertilization polyspermy. The zona pellucida is composed of 3 to 4 glycoproteins, ZP1, ZP2, ZP3, and ZP4. ZP4 may act as a sperm receptor.</text>
</comment>
<organism evidence="22">
    <name type="scientific">Sardinops melanosticta</name>
    <dbReference type="NCBI Taxonomy" id="41697"/>
    <lineage>
        <taxon>Eukaryota</taxon>
        <taxon>Metazoa</taxon>
        <taxon>Chordata</taxon>
        <taxon>Craniata</taxon>
        <taxon>Vertebrata</taxon>
        <taxon>Euteleostomi</taxon>
        <taxon>Actinopterygii</taxon>
        <taxon>Neopterygii</taxon>
        <taxon>Teleostei</taxon>
        <taxon>Clupei</taxon>
        <taxon>Clupeiformes</taxon>
        <taxon>Clupeoidei</taxon>
        <taxon>Clupeidae</taxon>
        <taxon>Sardinops</taxon>
    </lineage>
</organism>
<keyword evidence="3" id="KW-0964">Secreted</keyword>
<evidence type="ECO:0000256" key="14">
    <source>
        <dbReference type="ARBA" id="ARBA00040238"/>
    </source>
</evidence>
<evidence type="ECO:0000256" key="4">
    <source>
        <dbReference type="ARBA" id="ARBA00022530"/>
    </source>
</evidence>
<name>A0A7R7A6K1_9TELE</name>
<dbReference type="InterPro" id="IPR055355">
    <property type="entry name" value="ZP-C"/>
</dbReference>
<keyword evidence="22" id="KW-0261">Viral envelope protein</keyword>
<dbReference type="SUPFAM" id="SSF57492">
    <property type="entry name" value="Trefoil"/>
    <property type="match status" value="1"/>
</dbReference>
<dbReference type="PROSITE" id="PS51448">
    <property type="entry name" value="P_TREFOIL_2"/>
    <property type="match status" value="1"/>
</dbReference>
<dbReference type="InterPro" id="IPR042235">
    <property type="entry name" value="ZP-C_dom"/>
</dbReference>
<evidence type="ECO:0000256" key="16">
    <source>
        <dbReference type="ARBA" id="ARBA00042573"/>
    </source>
</evidence>
<dbReference type="InterPro" id="IPR001507">
    <property type="entry name" value="ZP_dom"/>
</dbReference>
<keyword evidence="19" id="KW-0732">Signal</keyword>
<evidence type="ECO:0000256" key="3">
    <source>
        <dbReference type="ARBA" id="ARBA00022525"/>
    </source>
</evidence>
<dbReference type="PROSITE" id="PS51034">
    <property type="entry name" value="ZP_2"/>
    <property type="match status" value="1"/>
</dbReference>
<protein>
    <recommendedName>
        <fullName evidence="14">Zona pellucida sperm-binding protein 4</fullName>
    </recommendedName>
    <alternativeName>
        <fullName evidence="16">Zona pellucida glycoprotein 4</fullName>
    </alternativeName>
    <alternativeName>
        <fullName evidence="15">Zona pellucida protein B</fullName>
    </alternativeName>
</protein>
<dbReference type="Gene3D" id="4.10.110.10">
    <property type="entry name" value="Spasmolytic Protein, domain 1"/>
    <property type="match status" value="1"/>
</dbReference>
<dbReference type="GO" id="GO:0035805">
    <property type="term" value="C:egg coat"/>
    <property type="evidence" value="ECO:0007669"/>
    <property type="project" value="UniProtKB-SubCell"/>
</dbReference>
<keyword evidence="7" id="KW-1133">Transmembrane helix</keyword>
<dbReference type="GO" id="GO:0005886">
    <property type="term" value="C:plasma membrane"/>
    <property type="evidence" value="ECO:0007669"/>
    <property type="project" value="UniProtKB-SubCell"/>
</dbReference>
<evidence type="ECO:0000256" key="8">
    <source>
        <dbReference type="ARBA" id="ARBA00023136"/>
    </source>
</evidence>
<comment type="caution">
    <text evidence="17">Lacks conserved residue(s) required for the propagation of feature annotation.</text>
</comment>
<keyword evidence="8" id="KW-0472">Membrane</keyword>
<feature type="chain" id="PRO_5031008091" description="Zona pellucida sperm-binding protein 4" evidence="19">
    <location>
        <begin position="24"/>
        <end position="443"/>
    </location>
</feature>
<feature type="signal peptide" evidence="19">
    <location>
        <begin position="1"/>
        <end position="23"/>
    </location>
</feature>
<sequence>MALEKQLCCFGIVLVALWLGASALPPHWTPMGSSSSIKTPQKPRPPPQKTPQVIPQTMPQTMPQPKPQPKPQQKPQVPKQGGQNPIDPPVQINVCSVLEADRIQCGLAGTTSQDCQQMNCCFDGVQCYYGQTVTLHCTMDAQIIIVVSKDVTLPRLNLNTVSLLGGAGDPNCSPVDSNSGFAVYQFLATACGTLMREENGQVIYENQMTSSYEVGIGPRGSITRDSFYEVSVQCRYSGASVEALLVEILPVPPPPNVALPGPIRVELRLANGECATKGMRGRVIAYTSYYTESDYPVTKILREPVYVEVRLLERTDPNIVLTLGNCWTTPYAESTSMPQWDLLVNGCPYMDDRYLTTLVPVSSDVEYPSHYRRFILKMFTFVDMQFTSPPQETVYIHCQASVCKPSAGNSCEPTCSRFKRDVKQVKQEEETVVISSRAVHIKA</sequence>
<dbReference type="EMBL" id="LC537891">
    <property type="protein sequence ID" value="BCD71184.1"/>
    <property type="molecule type" value="mRNA"/>
</dbReference>
<feature type="compositionally biased region" description="Low complexity" evidence="18">
    <location>
        <begin position="73"/>
        <end position="83"/>
    </location>
</feature>
<keyword evidence="10" id="KW-0325">Glycoprotein</keyword>
<dbReference type="AlphaFoldDB" id="A0A7R7A6K1"/>
<evidence type="ECO:0000259" key="20">
    <source>
        <dbReference type="PROSITE" id="PS51034"/>
    </source>
</evidence>
<feature type="disulfide bond" evidence="17">
    <location>
        <begin position="105"/>
        <end position="120"/>
    </location>
</feature>
<evidence type="ECO:0000313" key="22">
    <source>
        <dbReference type="EMBL" id="BCD71184.1"/>
    </source>
</evidence>
<dbReference type="GO" id="GO:0060468">
    <property type="term" value="P:prevention of polyspermy"/>
    <property type="evidence" value="ECO:0007669"/>
    <property type="project" value="TreeGrafter"/>
</dbReference>
<evidence type="ECO:0000256" key="15">
    <source>
        <dbReference type="ARBA" id="ARBA00042273"/>
    </source>
</evidence>
<proteinExistence type="evidence at transcript level"/>
<keyword evidence="4" id="KW-0272">Extracellular matrix</keyword>
<keyword evidence="5" id="KW-0165">Cleavage on pair of basic residues</keyword>
<dbReference type="Pfam" id="PF00088">
    <property type="entry name" value="Trefoil"/>
    <property type="match status" value="1"/>
</dbReference>
<evidence type="ECO:0000256" key="12">
    <source>
        <dbReference type="ARBA" id="ARBA00024183"/>
    </source>
</evidence>
<dbReference type="InterPro" id="IPR000519">
    <property type="entry name" value="P_trefoil_dom"/>
</dbReference>
<evidence type="ECO:0000256" key="17">
    <source>
        <dbReference type="PROSITE-ProRule" id="PRU00779"/>
    </source>
</evidence>
<dbReference type="GO" id="GO:0035804">
    <property type="term" value="F:structural constituent of egg coat"/>
    <property type="evidence" value="ECO:0007669"/>
    <property type="project" value="TreeGrafter"/>
</dbReference>
<dbReference type="Gene3D" id="2.60.40.3210">
    <property type="entry name" value="Zona pellucida, ZP-N domain"/>
    <property type="match status" value="1"/>
</dbReference>
<feature type="compositionally biased region" description="Low complexity" evidence="18">
    <location>
        <begin position="50"/>
        <end position="61"/>
    </location>
</feature>
<keyword evidence="9 17" id="KW-1015">Disulfide bond</keyword>
<evidence type="ECO:0000259" key="21">
    <source>
        <dbReference type="PROSITE" id="PS51448"/>
    </source>
</evidence>
<dbReference type="Gene3D" id="2.60.40.4100">
    <property type="entry name" value="Zona pellucida, ZP-C domain"/>
    <property type="match status" value="1"/>
</dbReference>
<keyword evidence="6" id="KW-0812">Transmembrane</keyword>
<evidence type="ECO:0000256" key="18">
    <source>
        <dbReference type="SAM" id="MobiDB-lite"/>
    </source>
</evidence>
<dbReference type="InterPro" id="IPR051148">
    <property type="entry name" value="Zona_Pellucida_Domain_gp"/>
</dbReference>
<keyword evidence="2" id="KW-1003">Cell membrane</keyword>
<accession>A0A7R7A6K1</accession>
<dbReference type="InterPro" id="IPR044913">
    <property type="entry name" value="P_trefoil_dom_sf"/>
</dbReference>
<dbReference type="InterPro" id="IPR017977">
    <property type="entry name" value="ZP_dom_CS"/>
</dbReference>
<feature type="disulfide bond" evidence="17">
    <location>
        <begin position="95"/>
        <end position="121"/>
    </location>
</feature>
<feature type="domain" description="P-type" evidence="21">
    <location>
        <begin position="93"/>
        <end position="131"/>
    </location>
</feature>
<dbReference type="CDD" id="cd00111">
    <property type="entry name" value="Trefoil"/>
    <property type="match status" value="1"/>
</dbReference>
<evidence type="ECO:0000256" key="2">
    <source>
        <dbReference type="ARBA" id="ARBA00022475"/>
    </source>
</evidence>
<dbReference type="PANTHER" id="PTHR23343:SF31">
    <property type="entry name" value="ZONA PELLUCIDA SPERM-BINDING PROTEIN 4"/>
    <property type="match status" value="1"/>
</dbReference>
<dbReference type="InterPro" id="IPR055356">
    <property type="entry name" value="ZP-N"/>
</dbReference>
<evidence type="ECO:0000256" key="11">
    <source>
        <dbReference type="ARBA" id="ARBA00023279"/>
    </source>
</evidence>
<evidence type="ECO:0000256" key="19">
    <source>
        <dbReference type="SAM" id="SignalP"/>
    </source>
</evidence>
<dbReference type="SMART" id="SM00241">
    <property type="entry name" value="ZP"/>
    <property type="match status" value="1"/>
</dbReference>
<evidence type="ECO:0000256" key="6">
    <source>
        <dbReference type="ARBA" id="ARBA00022692"/>
    </source>
</evidence>
<comment type="subcellular location">
    <subcellularLocation>
        <location evidence="1">Cell membrane</location>
        <topology evidence="1">Single-pass type I membrane protein</topology>
    </subcellularLocation>
    <subcellularLocation>
        <location evidence="12">Zona pellucida</location>
    </subcellularLocation>
</comment>
<dbReference type="PANTHER" id="PTHR23343">
    <property type="entry name" value="ZONA PELLUCIDA SPERM-BINDING PROTEIN"/>
    <property type="match status" value="1"/>
</dbReference>
<dbReference type="PROSITE" id="PS00682">
    <property type="entry name" value="ZP_1"/>
    <property type="match status" value="1"/>
</dbReference>
<keyword evidence="22" id="KW-0946">Virion</keyword>
<feature type="region of interest" description="Disordered" evidence="18">
    <location>
        <begin position="30"/>
        <end position="85"/>
    </location>
</feature>
<evidence type="ECO:0000256" key="10">
    <source>
        <dbReference type="ARBA" id="ARBA00023180"/>
    </source>
</evidence>
<keyword evidence="11" id="KW-0278">Fertilization</keyword>
<dbReference type="Pfam" id="PF00100">
    <property type="entry name" value="Zona_pellucida"/>
    <property type="match status" value="1"/>
</dbReference>
<evidence type="ECO:0000256" key="7">
    <source>
        <dbReference type="ARBA" id="ARBA00022989"/>
    </source>
</evidence>
<feature type="domain" description="ZP" evidence="20">
    <location>
        <begin position="136"/>
        <end position="418"/>
    </location>
</feature>
<gene>
    <name evidence="22" type="primary">SmeZPBa</name>
</gene>
<reference evidence="22" key="1">
    <citation type="submission" date="2020-04" db="EMBL/GenBank/DDBJ databases">
        <title>The Evolution of ZP genes of Teleost.</title>
        <authorList>
            <person name="Sano K."/>
            <person name="Kawaguchi M."/>
            <person name="Yasumasu S."/>
        </authorList>
    </citation>
    <scope>NUCLEOTIDE SEQUENCE</scope>
    <source>
        <tissue evidence="22">Liver</tissue>
    </source>
</reference>